<feature type="transmembrane region" description="Helical" evidence="7">
    <location>
        <begin position="142"/>
        <end position="162"/>
    </location>
</feature>
<evidence type="ECO:0000259" key="8">
    <source>
        <dbReference type="PROSITE" id="PS50928"/>
    </source>
</evidence>
<evidence type="ECO:0000313" key="10">
    <source>
        <dbReference type="Proteomes" id="UP000824169"/>
    </source>
</evidence>
<evidence type="ECO:0000256" key="7">
    <source>
        <dbReference type="RuleBase" id="RU363032"/>
    </source>
</evidence>
<keyword evidence="6 7" id="KW-0472">Membrane</keyword>
<dbReference type="EMBL" id="DVOO01000016">
    <property type="protein sequence ID" value="HIV25309.1"/>
    <property type="molecule type" value="Genomic_DNA"/>
</dbReference>
<dbReference type="GO" id="GO:0005886">
    <property type="term" value="C:plasma membrane"/>
    <property type="evidence" value="ECO:0007669"/>
    <property type="project" value="UniProtKB-SubCell"/>
</dbReference>
<feature type="transmembrane region" description="Helical" evidence="7">
    <location>
        <begin position="183"/>
        <end position="208"/>
    </location>
</feature>
<feature type="transmembrane region" description="Helical" evidence="7">
    <location>
        <begin position="109"/>
        <end position="130"/>
    </location>
</feature>
<feature type="domain" description="ABC transmembrane type-1" evidence="8">
    <location>
        <begin position="71"/>
        <end position="262"/>
    </location>
</feature>
<dbReference type="Gene3D" id="1.10.3720.10">
    <property type="entry name" value="MetI-like"/>
    <property type="match status" value="1"/>
</dbReference>
<evidence type="ECO:0000256" key="1">
    <source>
        <dbReference type="ARBA" id="ARBA00004651"/>
    </source>
</evidence>
<evidence type="ECO:0000256" key="6">
    <source>
        <dbReference type="ARBA" id="ARBA00023136"/>
    </source>
</evidence>
<evidence type="ECO:0000256" key="2">
    <source>
        <dbReference type="ARBA" id="ARBA00022448"/>
    </source>
</evidence>
<dbReference type="PANTHER" id="PTHR32243">
    <property type="entry name" value="MALTOSE TRANSPORT SYSTEM PERMEASE-RELATED"/>
    <property type="match status" value="1"/>
</dbReference>
<protein>
    <submittedName>
        <fullName evidence="9">Carbohydrate ABC transporter permease</fullName>
    </submittedName>
</protein>
<evidence type="ECO:0000256" key="3">
    <source>
        <dbReference type="ARBA" id="ARBA00022475"/>
    </source>
</evidence>
<evidence type="ECO:0000256" key="4">
    <source>
        <dbReference type="ARBA" id="ARBA00022692"/>
    </source>
</evidence>
<comment type="similarity">
    <text evidence="7">Belongs to the binding-protein-dependent transport system permease family.</text>
</comment>
<reference evidence="9" key="1">
    <citation type="submission" date="2020-10" db="EMBL/GenBank/DDBJ databases">
        <authorList>
            <person name="Gilroy R."/>
        </authorList>
    </citation>
    <scope>NUCLEOTIDE SEQUENCE</scope>
    <source>
        <strain evidence="9">CHK188-20938</strain>
    </source>
</reference>
<evidence type="ECO:0000256" key="5">
    <source>
        <dbReference type="ARBA" id="ARBA00022989"/>
    </source>
</evidence>
<dbReference type="GO" id="GO:0055085">
    <property type="term" value="P:transmembrane transport"/>
    <property type="evidence" value="ECO:0007669"/>
    <property type="project" value="InterPro"/>
</dbReference>
<keyword evidence="3" id="KW-1003">Cell membrane</keyword>
<keyword evidence="2 7" id="KW-0813">Transport</keyword>
<dbReference type="PANTHER" id="PTHR32243:SF18">
    <property type="entry name" value="INNER MEMBRANE ABC TRANSPORTER PERMEASE PROTEIN YCJP"/>
    <property type="match status" value="1"/>
</dbReference>
<sequence length="277" mass="30945">MKKNRIGGKIGKVIFFIVFMVIVIFPFYYLIISAVKDPRDISMMPTELWPSRFSLDFFENAFIDHNLLVYLKNSVIVSLGAMALAILISFPAAYAFARIKFKFKKFWKNFILVSNMFPIIAVVTPMFVIFRNMGLLNTYWGLIIPSVIITLPQAIWTLISFIDTLPYDLEEAAQIDGCSRFQSVVKIIMPLAAPGIFTTAIIAFITAWNEFMFSLVLVTRDSMRTVPVAISLFPGQYTVPWGDMAAASVVATVPIVIVVLICQKKIVSGLTSGAVKG</sequence>
<dbReference type="PROSITE" id="PS50928">
    <property type="entry name" value="ABC_TM1"/>
    <property type="match status" value="1"/>
</dbReference>
<feature type="transmembrane region" description="Helical" evidence="7">
    <location>
        <begin position="12"/>
        <end position="35"/>
    </location>
</feature>
<proteinExistence type="inferred from homology"/>
<keyword evidence="4 7" id="KW-0812">Transmembrane</keyword>
<comment type="caution">
    <text evidence="9">The sequence shown here is derived from an EMBL/GenBank/DDBJ whole genome shotgun (WGS) entry which is preliminary data.</text>
</comment>
<dbReference type="InterPro" id="IPR000515">
    <property type="entry name" value="MetI-like"/>
</dbReference>
<dbReference type="Pfam" id="PF00528">
    <property type="entry name" value="BPD_transp_1"/>
    <property type="match status" value="1"/>
</dbReference>
<dbReference type="SUPFAM" id="SSF161098">
    <property type="entry name" value="MetI-like"/>
    <property type="match status" value="1"/>
</dbReference>
<comment type="subcellular location">
    <subcellularLocation>
        <location evidence="1 7">Cell membrane</location>
        <topology evidence="1 7">Multi-pass membrane protein</topology>
    </subcellularLocation>
</comment>
<evidence type="ECO:0000313" key="9">
    <source>
        <dbReference type="EMBL" id="HIV25309.1"/>
    </source>
</evidence>
<organism evidence="9 10">
    <name type="scientific">Candidatus Scatomonas pullistercoris</name>
    <dbReference type="NCBI Taxonomy" id="2840920"/>
    <lineage>
        <taxon>Bacteria</taxon>
        <taxon>Bacillati</taxon>
        <taxon>Bacillota</taxon>
        <taxon>Clostridia</taxon>
        <taxon>Lachnospirales</taxon>
        <taxon>Lachnospiraceae</taxon>
        <taxon>Lachnospiraceae incertae sedis</taxon>
        <taxon>Candidatus Scatomonas</taxon>
    </lineage>
</organism>
<dbReference type="AlphaFoldDB" id="A0A9D1P413"/>
<dbReference type="InterPro" id="IPR050901">
    <property type="entry name" value="BP-dep_ABC_trans_perm"/>
</dbReference>
<dbReference type="CDD" id="cd06261">
    <property type="entry name" value="TM_PBP2"/>
    <property type="match status" value="1"/>
</dbReference>
<keyword evidence="5 7" id="KW-1133">Transmembrane helix</keyword>
<feature type="transmembrane region" description="Helical" evidence="7">
    <location>
        <begin position="244"/>
        <end position="262"/>
    </location>
</feature>
<accession>A0A9D1P413</accession>
<feature type="transmembrane region" description="Helical" evidence="7">
    <location>
        <begin position="75"/>
        <end position="97"/>
    </location>
</feature>
<name>A0A9D1P413_9FIRM</name>
<dbReference type="InterPro" id="IPR035906">
    <property type="entry name" value="MetI-like_sf"/>
</dbReference>
<reference evidence="9" key="2">
    <citation type="journal article" date="2021" name="PeerJ">
        <title>Extensive microbial diversity within the chicken gut microbiome revealed by metagenomics and culture.</title>
        <authorList>
            <person name="Gilroy R."/>
            <person name="Ravi A."/>
            <person name="Getino M."/>
            <person name="Pursley I."/>
            <person name="Horton D.L."/>
            <person name="Alikhan N.F."/>
            <person name="Baker D."/>
            <person name="Gharbi K."/>
            <person name="Hall N."/>
            <person name="Watson M."/>
            <person name="Adriaenssens E.M."/>
            <person name="Foster-Nyarko E."/>
            <person name="Jarju S."/>
            <person name="Secka A."/>
            <person name="Antonio M."/>
            <person name="Oren A."/>
            <person name="Chaudhuri R.R."/>
            <person name="La Ragione R."/>
            <person name="Hildebrand F."/>
            <person name="Pallen M.J."/>
        </authorList>
    </citation>
    <scope>NUCLEOTIDE SEQUENCE</scope>
    <source>
        <strain evidence="9">CHK188-20938</strain>
    </source>
</reference>
<gene>
    <name evidence="9" type="ORF">IAB71_05915</name>
</gene>
<dbReference type="Proteomes" id="UP000824169">
    <property type="component" value="Unassembled WGS sequence"/>
</dbReference>